<accession>A0ABX0ZS02</accession>
<dbReference type="Gene3D" id="3.40.50.300">
    <property type="entry name" value="P-loop containing nucleotide triphosphate hydrolases"/>
    <property type="match status" value="1"/>
</dbReference>
<dbReference type="EMBL" id="JAATEJ010000017">
    <property type="protein sequence ID" value="NJP45767.1"/>
    <property type="molecule type" value="Genomic_DNA"/>
</dbReference>
<evidence type="ECO:0000313" key="2">
    <source>
        <dbReference type="Proteomes" id="UP000734511"/>
    </source>
</evidence>
<dbReference type="RefSeq" id="WP_167984634.1">
    <property type="nucleotide sequence ID" value="NZ_JAATEJ010000017.1"/>
</dbReference>
<dbReference type="Proteomes" id="UP000734511">
    <property type="component" value="Unassembled WGS sequence"/>
</dbReference>
<comment type="caution">
    <text evidence="1">The sequence shown here is derived from an EMBL/GenBank/DDBJ whole genome shotgun (WGS) entry which is preliminary data.</text>
</comment>
<dbReference type="InterPro" id="IPR027417">
    <property type="entry name" value="P-loop_NTPase"/>
</dbReference>
<sequence>MLVWINGPFGGGKTATAYELARRLPGSVVCDPEHVGFGLHRALPRELRGDFQDLRAWRDGVVEVLDLAAVRHPGTVIVPMTVVEPAYFEQTVGRLRERGHDVRHFALLAERPTVVRRLRERGLGRAVRVLRGTEAALRRESFALRKLDLCLERLRDPRFAEHLWTDRIGVPEVASRVAASAGLSLEPNTDSALRGRIRRAGVSVRHIRFD</sequence>
<evidence type="ECO:0000313" key="1">
    <source>
        <dbReference type="EMBL" id="NJP45767.1"/>
    </source>
</evidence>
<organism evidence="1 2">
    <name type="scientific">Actinacidiphila epipremni</name>
    <dbReference type="NCBI Taxonomy" id="2053013"/>
    <lineage>
        <taxon>Bacteria</taxon>
        <taxon>Bacillati</taxon>
        <taxon>Actinomycetota</taxon>
        <taxon>Actinomycetes</taxon>
        <taxon>Kitasatosporales</taxon>
        <taxon>Streptomycetaceae</taxon>
        <taxon>Actinacidiphila</taxon>
    </lineage>
</organism>
<reference evidence="1 2" key="1">
    <citation type="submission" date="2020-03" db="EMBL/GenBank/DDBJ databases">
        <title>WGS of actinomycetes isolated from Thailand.</title>
        <authorList>
            <person name="Thawai C."/>
        </authorList>
    </citation>
    <scope>NUCLEOTIDE SEQUENCE [LARGE SCALE GENOMIC DNA]</scope>
    <source>
        <strain evidence="1 2">PRB2-1</strain>
    </source>
</reference>
<name>A0ABX0ZS02_9ACTN</name>
<gene>
    <name evidence="1" type="ORF">HCN08_20505</name>
</gene>
<dbReference type="SUPFAM" id="SSF52540">
    <property type="entry name" value="P-loop containing nucleoside triphosphate hydrolases"/>
    <property type="match status" value="1"/>
</dbReference>
<protein>
    <submittedName>
        <fullName evidence="1">AAA family ATPase</fullName>
    </submittedName>
</protein>
<keyword evidence="2" id="KW-1185">Reference proteome</keyword>
<proteinExistence type="predicted"/>
<dbReference type="Pfam" id="PF13671">
    <property type="entry name" value="AAA_33"/>
    <property type="match status" value="1"/>
</dbReference>